<evidence type="ECO:0000256" key="2">
    <source>
        <dbReference type="ARBA" id="ARBA00022777"/>
    </source>
</evidence>
<dbReference type="EMBL" id="SKBN01000032">
    <property type="protein sequence ID" value="TGJ86175.1"/>
    <property type="molecule type" value="Genomic_DNA"/>
</dbReference>
<gene>
    <name evidence="4" type="ORF">E0Z10_g2602</name>
</gene>
<dbReference type="PROSITE" id="PS00584">
    <property type="entry name" value="PFKB_KINASES_2"/>
    <property type="match status" value="1"/>
</dbReference>
<dbReference type="OrthoDB" id="204058at2759"/>
<dbReference type="InterPro" id="IPR002173">
    <property type="entry name" value="Carboh/pur_kinase_PfkB_CS"/>
</dbReference>
<dbReference type="InterPro" id="IPR052562">
    <property type="entry name" value="Ketohexokinase-related"/>
</dbReference>
<comment type="caution">
    <text evidence="4">The sequence shown here is derived from an EMBL/GenBank/DDBJ whole genome shotgun (WGS) entry which is preliminary data.</text>
</comment>
<organism evidence="4 5">
    <name type="scientific">Xylaria hypoxylon</name>
    <dbReference type="NCBI Taxonomy" id="37992"/>
    <lineage>
        <taxon>Eukaryota</taxon>
        <taxon>Fungi</taxon>
        <taxon>Dikarya</taxon>
        <taxon>Ascomycota</taxon>
        <taxon>Pezizomycotina</taxon>
        <taxon>Sordariomycetes</taxon>
        <taxon>Xylariomycetidae</taxon>
        <taxon>Xylariales</taxon>
        <taxon>Xylariaceae</taxon>
        <taxon>Xylaria</taxon>
    </lineage>
</organism>
<dbReference type="PANTHER" id="PTHR42774:SF3">
    <property type="entry name" value="KETOHEXOKINASE"/>
    <property type="match status" value="1"/>
</dbReference>
<accession>A0A4Z0Z3Z5</accession>
<protein>
    <recommendedName>
        <fullName evidence="3">Carbohydrate kinase PfkB domain-containing protein</fullName>
    </recommendedName>
</protein>
<evidence type="ECO:0000259" key="3">
    <source>
        <dbReference type="Pfam" id="PF00294"/>
    </source>
</evidence>
<dbReference type="AlphaFoldDB" id="A0A4Z0Z3Z5"/>
<name>A0A4Z0Z3Z5_9PEZI</name>
<dbReference type="PANTHER" id="PTHR42774">
    <property type="entry name" value="PHOSPHOTRANSFERASE SYSTEM TRANSPORT PROTEIN"/>
    <property type="match status" value="1"/>
</dbReference>
<dbReference type="InterPro" id="IPR011611">
    <property type="entry name" value="PfkB_dom"/>
</dbReference>
<dbReference type="GO" id="GO:0016301">
    <property type="term" value="F:kinase activity"/>
    <property type="evidence" value="ECO:0007669"/>
    <property type="project" value="UniProtKB-KW"/>
</dbReference>
<dbReference type="Gene3D" id="3.40.1190.20">
    <property type="match status" value="1"/>
</dbReference>
<dbReference type="InterPro" id="IPR029056">
    <property type="entry name" value="Ribokinase-like"/>
</dbReference>
<keyword evidence="2" id="KW-0418">Kinase</keyword>
<dbReference type="SUPFAM" id="SSF53613">
    <property type="entry name" value="Ribokinase-like"/>
    <property type="match status" value="1"/>
</dbReference>
<sequence length="357" mass="39011">MAIDLVCVGACYLDTILRQVSFPKRWKKHGLAKMAADEDSKLRASNLQVRRGGNCPNTLEVLQQLLRQEQGARLGGRVIPHLVTCLPSRNAPATVRIIESFGVDTSIDFSQCIFRDENEEPASSYIIRSSATGSRTLVNYNNLAEMSFDEFVAAAESLGSEDAWFHFEVRKPIDQPFSMKGFSKAQRSKACTGSNPGDDVAVHPMAEAVKAQDEMAEADVVFFSRSWAESKLYTSAEQCLHAQSAKARRGSRLFCTWGSQGAACSSPDGATVSCLATQPGQMIRVIDTVGAGDTFIAGILFGFLHHDYDWDSMAKLSFAVQLATCKVQQEGFNDLGFKAPRRLAVASSSTSRLEVDK</sequence>
<feature type="domain" description="Carbohydrate kinase PfkB" evidence="3">
    <location>
        <begin position="5"/>
        <end position="332"/>
    </location>
</feature>
<dbReference type="STRING" id="37992.A0A4Z0Z3Z5"/>
<evidence type="ECO:0000313" key="5">
    <source>
        <dbReference type="Proteomes" id="UP000297716"/>
    </source>
</evidence>
<dbReference type="Pfam" id="PF00294">
    <property type="entry name" value="PfkB"/>
    <property type="match status" value="1"/>
</dbReference>
<reference evidence="4 5" key="1">
    <citation type="submission" date="2019-03" db="EMBL/GenBank/DDBJ databases">
        <title>Draft genome sequence of Xylaria hypoxylon DSM 108379, a ubiquitous saprotrophic-parasitic fungi on hardwood.</title>
        <authorList>
            <person name="Buettner E."/>
            <person name="Leonhardt S."/>
            <person name="Gebauer A.M."/>
            <person name="Liers C."/>
            <person name="Hofrichter M."/>
            <person name="Kellner H."/>
        </authorList>
    </citation>
    <scope>NUCLEOTIDE SEQUENCE [LARGE SCALE GENOMIC DNA]</scope>
    <source>
        <strain evidence="4 5">DSM 108379</strain>
    </source>
</reference>
<evidence type="ECO:0000256" key="1">
    <source>
        <dbReference type="ARBA" id="ARBA00022679"/>
    </source>
</evidence>
<evidence type="ECO:0000313" key="4">
    <source>
        <dbReference type="EMBL" id="TGJ86175.1"/>
    </source>
</evidence>
<keyword evidence="5" id="KW-1185">Reference proteome</keyword>
<proteinExistence type="predicted"/>
<keyword evidence="1" id="KW-0808">Transferase</keyword>
<dbReference type="Proteomes" id="UP000297716">
    <property type="component" value="Unassembled WGS sequence"/>
</dbReference>